<feature type="compositionally biased region" description="Low complexity" evidence="6">
    <location>
        <begin position="784"/>
        <end position="795"/>
    </location>
</feature>
<evidence type="ECO:0000256" key="2">
    <source>
        <dbReference type="ARBA" id="ARBA00022598"/>
    </source>
</evidence>
<feature type="compositionally biased region" description="Polar residues" evidence="6">
    <location>
        <begin position="807"/>
        <end position="825"/>
    </location>
</feature>
<evidence type="ECO:0000256" key="6">
    <source>
        <dbReference type="SAM" id="MobiDB-lite"/>
    </source>
</evidence>
<keyword evidence="4" id="KW-0067">ATP-binding</keyword>
<dbReference type="Gene3D" id="1.10.3260.10">
    <property type="entry name" value="DNA ligase, ATP-dependent, N-terminal domain"/>
    <property type="match status" value="1"/>
</dbReference>
<accession>A0A5N6YTD8</accession>
<dbReference type="PANTHER" id="PTHR45997:SF2">
    <property type="entry name" value="ATP DEPENDENT DNA LIGASE DOMAIN PROTEIN (AFU_ORTHOLOGUE AFUA_5G02430)"/>
    <property type="match status" value="1"/>
</dbReference>
<dbReference type="SUPFAM" id="SSF56091">
    <property type="entry name" value="DNA ligase/mRNA capping enzyme, catalytic domain"/>
    <property type="match status" value="1"/>
</dbReference>
<evidence type="ECO:0000256" key="3">
    <source>
        <dbReference type="ARBA" id="ARBA00022741"/>
    </source>
</evidence>
<feature type="compositionally biased region" description="Polar residues" evidence="6">
    <location>
        <begin position="711"/>
        <end position="727"/>
    </location>
</feature>
<sequence>MGFKFSHLCDLLSSLENSRVLKATTDARNRDPDVCTVTQWFKQHGKRLRDKDTDQLAVLSCMFPEKRTDRVYWLQNTSLARVVGRCLLLGSSRREELERWRVSGGIDLAQCVENVMRQAENHVSDDQEVTVEEVDDALNRIASRCKFSGPRVRRQRGAVDVDEALSPLYRRLSSRDAKWLTRMILKCYSPVILPQTLILRSFHFLLPHLLLFQDSFEATLNMLASEPISHFPPHPELALARDLGIIAMQHLSPVVGVKIGRPDYYKARSLKHCCQMIGHRRMSIERKYDGEYCQIHIDLSKNSNPIQIFSKSGKDSTADRSGIHHVIRDSLMIGKSGCTFSRRCILEGELLVWSDRHGKIMDFHKLRKFIARSGTFIGTESDSAPQPYEHLMIVFFDILLLDDDICLKKPHRERRLLLKDVIQVMSGRAHIAEQWILDFCRSGSRSKLESIFAKGVAERWEGFVLKGCEDPYFTILPNRENGSSGRWIKLKKDYIPGLGDTVDLAIVGGRYDSRDAVGLKQIKKLLWTHFFIGCLVNKEAVLQSKSKPRFRLVDVINHPCMSAKNMQILNQFGEYSACGIDSGHGFDIEYGPGNIPRVDVIFKSPFVVEMLGSGFEKPSGASYYTLRFPRILKIHWDRSFEDAASFSELQLLAEDARAVPSDELSQEENEWNKRLKLGKASSKYLVNRSQSPASLSTGLTQSPVKGPIPNEATSSPMNRTSVQNCPRKSTERSSEGIHTKHPIPIYIDETMASMSSSDDSDIHGNFLTCNDNLSSHQDRHQQKTNSSTMDSSSNNKHNKPSDETENPNRSTPSERPATHTHSSIQIHKALTDPLTTQNPSRNSPNPPLPTHLITTNPPTTKEPNTTLPLTLIPKMNTFLKYLTSKPPHNHPKSTPTLGILLLNPTQTPLGPTLLELTTNLYKSLQTQSHPNSRPSAGKIFFLDSSFLDLGPGMADPRSHLPLTWEDVGRKYFYASISWSWGRMDEIPCTPMEECSKGGLNPRPRVSVGFDRGSLVVLGSVVNGR</sequence>
<reference evidence="9" key="1">
    <citation type="submission" date="2019-04" db="EMBL/GenBank/DDBJ databases">
        <title>Friends and foes A comparative genomics studyof 23 Aspergillus species from section Flavi.</title>
        <authorList>
            <consortium name="DOE Joint Genome Institute"/>
            <person name="Kjaerbolling I."/>
            <person name="Vesth T."/>
            <person name="Frisvad J.C."/>
            <person name="Nybo J.L."/>
            <person name="Theobald S."/>
            <person name="Kildgaard S."/>
            <person name="Isbrandt T."/>
            <person name="Kuo A."/>
            <person name="Sato A."/>
            <person name="Lyhne E.K."/>
            <person name="Kogle M.E."/>
            <person name="Wiebenga A."/>
            <person name="Kun R.S."/>
            <person name="Lubbers R.J."/>
            <person name="Makela M.R."/>
            <person name="Barry K."/>
            <person name="Chovatia M."/>
            <person name="Clum A."/>
            <person name="Daum C."/>
            <person name="Haridas S."/>
            <person name="He G."/>
            <person name="LaButti K."/>
            <person name="Lipzen A."/>
            <person name="Mondo S."/>
            <person name="Riley R."/>
            <person name="Salamov A."/>
            <person name="Simmons B.A."/>
            <person name="Magnuson J.K."/>
            <person name="Henrissat B."/>
            <person name="Mortensen U.H."/>
            <person name="Larsen T.O."/>
            <person name="Devries R.P."/>
            <person name="Grigoriev I.V."/>
            <person name="Machida M."/>
            <person name="Baker S.E."/>
            <person name="Andersen M.R."/>
        </authorList>
    </citation>
    <scope>NUCLEOTIDE SEQUENCE [LARGE SCALE GENOMIC DNA]</scope>
    <source>
        <strain evidence="9">CBS 553.77</strain>
    </source>
</reference>
<dbReference type="OrthoDB" id="2160351at2759"/>
<evidence type="ECO:0000313" key="8">
    <source>
        <dbReference type="EMBL" id="KAE8348764.1"/>
    </source>
</evidence>
<keyword evidence="9" id="KW-1185">Reference proteome</keyword>
<evidence type="ECO:0000256" key="1">
    <source>
        <dbReference type="ARBA" id="ARBA00007572"/>
    </source>
</evidence>
<dbReference type="GO" id="GO:0006303">
    <property type="term" value="P:double-strand break repair via nonhomologous end joining"/>
    <property type="evidence" value="ECO:0007669"/>
    <property type="project" value="TreeGrafter"/>
</dbReference>
<dbReference type="GO" id="GO:0006310">
    <property type="term" value="P:DNA recombination"/>
    <property type="evidence" value="ECO:0007669"/>
    <property type="project" value="InterPro"/>
</dbReference>
<dbReference type="Gene3D" id="2.40.50.140">
    <property type="entry name" value="Nucleic acid-binding proteins"/>
    <property type="match status" value="1"/>
</dbReference>
<dbReference type="InterPro" id="IPR036599">
    <property type="entry name" value="DNA_ligase_N_sf"/>
</dbReference>
<dbReference type="EMBL" id="ML739405">
    <property type="protein sequence ID" value="KAE8348764.1"/>
    <property type="molecule type" value="Genomic_DNA"/>
</dbReference>
<dbReference type="Pfam" id="PF04675">
    <property type="entry name" value="DNA_ligase_A_N"/>
    <property type="match status" value="1"/>
</dbReference>
<keyword evidence="2" id="KW-0436">Ligase</keyword>
<feature type="region of interest" description="Disordered" evidence="6">
    <location>
        <begin position="754"/>
        <end position="867"/>
    </location>
</feature>
<dbReference type="PROSITE" id="PS50160">
    <property type="entry name" value="DNA_LIGASE_A3"/>
    <property type="match status" value="1"/>
</dbReference>
<dbReference type="SUPFAM" id="SSF50249">
    <property type="entry name" value="Nucleic acid-binding proteins"/>
    <property type="match status" value="1"/>
</dbReference>
<comment type="similarity">
    <text evidence="1">Belongs to the ATP-dependent DNA ligase family.</text>
</comment>
<feature type="domain" description="ATP-dependent DNA ligase family profile" evidence="7">
    <location>
        <begin position="384"/>
        <end position="536"/>
    </location>
</feature>
<dbReference type="CDD" id="cd08039">
    <property type="entry name" value="Adenylation_DNA_ligase_Fungal"/>
    <property type="match status" value="1"/>
</dbReference>
<feature type="compositionally biased region" description="Low complexity" evidence="6">
    <location>
        <begin position="854"/>
        <end position="867"/>
    </location>
</feature>
<proteinExistence type="inferred from homology"/>
<dbReference type="GO" id="GO:0006297">
    <property type="term" value="P:nucleotide-excision repair, DNA gap filling"/>
    <property type="evidence" value="ECO:0007669"/>
    <property type="project" value="TreeGrafter"/>
</dbReference>
<dbReference type="InterPro" id="IPR012310">
    <property type="entry name" value="DNA_ligase_ATP-dep_cent"/>
</dbReference>
<dbReference type="GO" id="GO:0003677">
    <property type="term" value="F:DNA binding"/>
    <property type="evidence" value="ECO:0007669"/>
    <property type="project" value="InterPro"/>
</dbReference>
<feature type="region of interest" description="Disordered" evidence="6">
    <location>
        <begin position="690"/>
        <end position="742"/>
    </location>
</feature>
<evidence type="ECO:0000256" key="5">
    <source>
        <dbReference type="ARBA" id="ARBA00023242"/>
    </source>
</evidence>
<evidence type="ECO:0000256" key="4">
    <source>
        <dbReference type="ARBA" id="ARBA00022840"/>
    </source>
</evidence>
<dbReference type="InterPro" id="IPR012308">
    <property type="entry name" value="DNA_ligase_ATP-dep_N"/>
</dbReference>
<evidence type="ECO:0000259" key="7">
    <source>
        <dbReference type="PROSITE" id="PS50160"/>
    </source>
</evidence>
<name>A0A5N6YTD8_9EURO</name>
<dbReference type="Proteomes" id="UP000327118">
    <property type="component" value="Unassembled WGS sequence"/>
</dbReference>
<feature type="compositionally biased region" description="Polar residues" evidence="6">
    <location>
        <begin position="690"/>
        <end position="703"/>
    </location>
</feature>
<dbReference type="GO" id="GO:0032807">
    <property type="term" value="C:DNA ligase IV complex"/>
    <property type="evidence" value="ECO:0007669"/>
    <property type="project" value="TreeGrafter"/>
</dbReference>
<dbReference type="Gene3D" id="3.30.470.30">
    <property type="entry name" value="DNA ligase/mRNA capping enzyme"/>
    <property type="match status" value="1"/>
</dbReference>
<dbReference type="Pfam" id="PF01068">
    <property type="entry name" value="DNA_ligase_A_M"/>
    <property type="match status" value="1"/>
</dbReference>
<dbReference type="PANTHER" id="PTHR45997">
    <property type="entry name" value="DNA LIGASE 4"/>
    <property type="match status" value="1"/>
</dbReference>
<dbReference type="GO" id="GO:0003910">
    <property type="term" value="F:DNA ligase (ATP) activity"/>
    <property type="evidence" value="ECO:0007669"/>
    <property type="project" value="InterPro"/>
</dbReference>
<keyword evidence="5" id="KW-0539">Nucleus</keyword>
<keyword evidence="3" id="KW-0547">Nucleotide-binding</keyword>
<dbReference type="InterPro" id="IPR012340">
    <property type="entry name" value="NA-bd_OB-fold"/>
</dbReference>
<gene>
    <name evidence="8" type="ORF">BDV28DRAFT_164085</name>
</gene>
<protein>
    <recommendedName>
        <fullName evidence="7">ATP-dependent DNA ligase family profile domain-containing protein</fullName>
    </recommendedName>
</protein>
<dbReference type="InterPro" id="IPR029710">
    <property type="entry name" value="LIG4"/>
</dbReference>
<evidence type="ECO:0000313" key="9">
    <source>
        <dbReference type="Proteomes" id="UP000327118"/>
    </source>
</evidence>
<dbReference type="GO" id="GO:0005524">
    <property type="term" value="F:ATP binding"/>
    <property type="evidence" value="ECO:0007669"/>
    <property type="project" value="UniProtKB-KW"/>
</dbReference>
<dbReference type="AlphaFoldDB" id="A0A5N6YTD8"/>
<organism evidence="8 9">
    <name type="scientific">Aspergillus coremiiformis</name>
    <dbReference type="NCBI Taxonomy" id="138285"/>
    <lineage>
        <taxon>Eukaryota</taxon>
        <taxon>Fungi</taxon>
        <taxon>Dikarya</taxon>
        <taxon>Ascomycota</taxon>
        <taxon>Pezizomycotina</taxon>
        <taxon>Eurotiomycetes</taxon>
        <taxon>Eurotiomycetidae</taxon>
        <taxon>Eurotiales</taxon>
        <taxon>Aspergillaceae</taxon>
        <taxon>Aspergillus</taxon>
        <taxon>Aspergillus subgen. Circumdati</taxon>
    </lineage>
</organism>
<feature type="compositionally biased region" description="Basic and acidic residues" evidence="6">
    <location>
        <begin position="728"/>
        <end position="738"/>
    </location>
</feature>